<evidence type="ECO:0000313" key="3">
    <source>
        <dbReference type="Proteomes" id="UP001434419"/>
    </source>
</evidence>
<evidence type="ECO:0000256" key="1">
    <source>
        <dbReference type="SAM" id="Phobius"/>
    </source>
</evidence>
<protein>
    <recommendedName>
        <fullName evidence="4">Ion transporter</fullName>
    </recommendedName>
</protein>
<evidence type="ECO:0008006" key="4">
    <source>
        <dbReference type="Google" id="ProtNLM"/>
    </source>
</evidence>
<dbReference type="Proteomes" id="UP001434419">
    <property type="component" value="Unassembled WGS sequence"/>
</dbReference>
<feature type="transmembrane region" description="Helical" evidence="1">
    <location>
        <begin position="27"/>
        <end position="47"/>
    </location>
</feature>
<keyword evidence="3" id="KW-1185">Reference proteome</keyword>
<organism evidence="2 3">
    <name type="scientific">Lactobacillus crispatus</name>
    <dbReference type="NCBI Taxonomy" id="47770"/>
    <lineage>
        <taxon>Bacteria</taxon>
        <taxon>Bacillati</taxon>
        <taxon>Bacillota</taxon>
        <taxon>Bacilli</taxon>
        <taxon>Lactobacillales</taxon>
        <taxon>Lactobacillaceae</taxon>
        <taxon>Lactobacillus</taxon>
    </lineage>
</organism>
<evidence type="ECO:0000313" key="2">
    <source>
        <dbReference type="EMBL" id="MES5151032.1"/>
    </source>
</evidence>
<sequence length="74" mass="8398">MNDNENWIWNDILSSQRLIIAEATSRLLNYISIVLSITLIVLDIFLIRNNDGLSILDFILAITAIGFETVKSFV</sequence>
<gene>
    <name evidence="2" type="ORF">ABVC42_14450</name>
</gene>
<keyword evidence="1" id="KW-0472">Membrane</keyword>
<keyword evidence="1" id="KW-1133">Transmembrane helix</keyword>
<name>A0ABV2BCQ5_9LACO</name>
<reference evidence="2" key="1">
    <citation type="submission" date="2024-06" db="EMBL/GenBank/DDBJ databases">
        <title>Vaginal Lactobacillus fatty acid response mechanisms reveal a metabolite-targeted strategy for bacterial vaginosis treatment.</title>
        <authorList>
            <person name="Zhu M."/>
            <person name="Blainey P.C."/>
            <person name="Bloom S.M."/>
            <person name="Kwon D.S."/>
        </authorList>
    </citation>
    <scope>NUCLEOTIDE SEQUENCE</scope>
    <source>
        <strain evidence="2">194_F1_1</strain>
    </source>
</reference>
<keyword evidence="1" id="KW-0812">Transmembrane</keyword>
<dbReference type="EMBL" id="JBETVU010000013">
    <property type="protein sequence ID" value="MES5151032.1"/>
    <property type="molecule type" value="Genomic_DNA"/>
</dbReference>
<comment type="caution">
    <text evidence="2">The sequence shown here is derived from an EMBL/GenBank/DDBJ whole genome shotgun (WGS) entry which is preliminary data.</text>
</comment>
<accession>A0ABV2BCQ5</accession>
<proteinExistence type="predicted"/>
<dbReference type="RefSeq" id="WP_353579853.1">
    <property type="nucleotide sequence ID" value="NZ_JBETVU010000013.1"/>
</dbReference>